<proteinExistence type="predicted"/>
<dbReference type="STRING" id="1802114.A2719_04880"/>
<dbReference type="InterPro" id="IPR043731">
    <property type="entry name" value="DUF5674"/>
</dbReference>
<protein>
    <submittedName>
        <fullName evidence="1">Uncharacterized protein</fullName>
    </submittedName>
</protein>
<evidence type="ECO:0000313" key="2">
    <source>
        <dbReference type="Proteomes" id="UP000177480"/>
    </source>
</evidence>
<dbReference type="EMBL" id="MHNK01000004">
    <property type="protein sequence ID" value="OGZ44372.1"/>
    <property type="molecule type" value="Genomic_DNA"/>
</dbReference>
<reference evidence="1 2" key="1">
    <citation type="journal article" date="2016" name="Nat. Commun.">
        <title>Thousands of microbial genomes shed light on interconnected biogeochemical processes in an aquifer system.</title>
        <authorList>
            <person name="Anantharaman K."/>
            <person name="Brown C.T."/>
            <person name="Hug L.A."/>
            <person name="Sharon I."/>
            <person name="Castelle C.J."/>
            <person name="Probst A.J."/>
            <person name="Thomas B.C."/>
            <person name="Singh A."/>
            <person name="Wilkins M.J."/>
            <person name="Karaoz U."/>
            <person name="Brodie E.L."/>
            <person name="Williams K.H."/>
            <person name="Hubbard S.S."/>
            <person name="Banfield J.F."/>
        </authorList>
    </citation>
    <scope>NUCLEOTIDE SEQUENCE [LARGE SCALE GENOMIC DNA]</scope>
</reference>
<organism evidence="1 2">
    <name type="scientific">Candidatus Ryanbacteria bacterium RIFCSPHIGHO2_01_FULL_45_22</name>
    <dbReference type="NCBI Taxonomy" id="1802114"/>
    <lineage>
        <taxon>Bacteria</taxon>
        <taxon>Candidatus Ryaniibacteriota</taxon>
    </lineage>
</organism>
<comment type="caution">
    <text evidence="1">The sequence shown here is derived from an EMBL/GenBank/DDBJ whole genome shotgun (WGS) entry which is preliminary data.</text>
</comment>
<sequence length="114" mass="13025">MTIVKNSISRSELNHIADEQYGDMVKAVVDLEHEIMAVGGEFHADGEVVLMEQEGARREYTWGINLYPDSQGDDFIEYDSMINLKPAFGNRTRNVADKEIREKIKHVVEKLVTQ</sequence>
<name>A0A1G2G317_9BACT</name>
<dbReference type="Proteomes" id="UP000177480">
    <property type="component" value="Unassembled WGS sequence"/>
</dbReference>
<dbReference type="Pfam" id="PF18924">
    <property type="entry name" value="DUF5674"/>
    <property type="match status" value="1"/>
</dbReference>
<gene>
    <name evidence="1" type="ORF">A2719_04880</name>
</gene>
<dbReference type="AlphaFoldDB" id="A0A1G2G317"/>
<accession>A0A1G2G317</accession>
<evidence type="ECO:0000313" key="1">
    <source>
        <dbReference type="EMBL" id="OGZ44372.1"/>
    </source>
</evidence>